<keyword evidence="4" id="KW-1185">Reference proteome</keyword>
<dbReference type="InterPro" id="IPR025295">
    <property type="entry name" value="eCIS_core_dom"/>
</dbReference>
<dbReference type="Proteomes" id="UP000618579">
    <property type="component" value="Unassembled WGS sequence"/>
</dbReference>
<feature type="domain" description="eCIS core" evidence="2">
    <location>
        <begin position="302"/>
        <end position="378"/>
    </location>
</feature>
<dbReference type="EMBL" id="WHNZ01000039">
    <property type="protein sequence ID" value="NOV01554.1"/>
    <property type="molecule type" value="Genomic_DNA"/>
</dbReference>
<accession>A0ABX1ZN79</accession>
<gene>
    <name evidence="3" type="ORF">GC097_16175</name>
</gene>
<dbReference type="Pfam" id="PF13699">
    <property type="entry name" value="eCIS_core"/>
    <property type="match status" value="1"/>
</dbReference>
<organism evidence="3 4">
    <name type="scientific">Paenibacillus planticolens</name>
    <dbReference type="NCBI Taxonomy" id="2654976"/>
    <lineage>
        <taxon>Bacteria</taxon>
        <taxon>Bacillati</taxon>
        <taxon>Bacillota</taxon>
        <taxon>Bacilli</taxon>
        <taxon>Bacillales</taxon>
        <taxon>Paenibacillaceae</taxon>
        <taxon>Paenibacillus</taxon>
    </lineage>
</organism>
<comment type="caution">
    <text evidence="3">The sequence shown here is derived from an EMBL/GenBank/DDBJ whole genome shotgun (WGS) entry which is preliminary data.</text>
</comment>
<feature type="compositionally biased region" description="Low complexity" evidence="1">
    <location>
        <begin position="290"/>
        <end position="304"/>
    </location>
</feature>
<name>A0ABX1ZN79_9BACL</name>
<proteinExistence type="predicted"/>
<feature type="compositionally biased region" description="Polar residues" evidence="1">
    <location>
        <begin position="115"/>
        <end position="125"/>
    </location>
</feature>
<feature type="region of interest" description="Disordered" evidence="1">
    <location>
        <begin position="40"/>
        <end position="62"/>
    </location>
</feature>
<evidence type="ECO:0000259" key="2">
    <source>
        <dbReference type="Pfam" id="PF13699"/>
    </source>
</evidence>
<evidence type="ECO:0000313" key="3">
    <source>
        <dbReference type="EMBL" id="NOV01554.1"/>
    </source>
</evidence>
<evidence type="ECO:0000313" key="4">
    <source>
        <dbReference type="Proteomes" id="UP000618579"/>
    </source>
</evidence>
<evidence type="ECO:0000256" key="1">
    <source>
        <dbReference type="SAM" id="MobiDB-lite"/>
    </source>
</evidence>
<sequence>MTSCAQTRKMMGRKPSVWRHFSPYYHSRRVHMPMHQSRINRQPDTSLQHHHRTKSSAHGQSAGADLMNIQRTIGNKAVGSMLSVQTKLTVGPVGDAYEQEADQVGKEVADKIAASENSGASSSDVQRSESEGSGAEDEELQMKLSAETIQRSEGGESEDEELQMKPSAETVQRSESGESEDEELQMKPSAESIQRSEGGESEDEELQMKPSAESIQRSEGGESEDEELQMKPSAETVQRSEGGESEDEELQMKPMAETVQRSEGGESEDEELQMKPSDGGAFEAGASIESQIKSKQGSGSKMGAQIQAKMESAFNADFSNVNIHHDSGASKLTASLGAEAFATGNDIFFREGRYNPDSRQGQELLGHELTHVIQQRGGK</sequence>
<feature type="region of interest" description="Disordered" evidence="1">
    <location>
        <begin position="114"/>
        <end position="304"/>
    </location>
</feature>
<reference evidence="3 4" key="1">
    <citation type="submission" date="2019-10" db="EMBL/GenBank/DDBJ databases">
        <title>Description of Paenibacillus pedi sp. nov.</title>
        <authorList>
            <person name="Carlier A."/>
            <person name="Qi S."/>
        </authorList>
    </citation>
    <scope>NUCLEOTIDE SEQUENCE [LARGE SCALE GENOMIC DNA]</scope>
    <source>
        <strain evidence="3 4">LMG 31457</strain>
    </source>
</reference>
<protein>
    <submittedName>
        <fullName evidence="3">DUF4157 domain-containing protein</fullName>
    </submittedName>
</protein>